<keyword evidence="2" id="KW-0808">Transferase</keyword>
<dbReference type="RefSeq" id="WP_101269455.1">
    <property type="nucleotide sequence ID" value="NZ_NWTK01000014.1"/>
</dbReference>
<gene>
    <name evidence="2" type="ORF">COO20_19080</name>
</gene>
<sequence length="194" mass="21786">MPNAANNPVLIKHHRITLRDFTPADCDGFVAYQMDARYRALYNQPDSPETRTTSTALFERFLGWQDETPRQNFQIGIFDAKSGEILGCIGLRQQDMPAHVAVMGLELAPACWGRYRLALDAINLMLDYGFSRLGLGTVTGSTGNGNRRITHLATWFGATLTQSRPGPDWMTQKGWHEVDWSLTRDAWLAKKAAK</sequence>
<dbReference type="GO" id="GO:0016747">
    <property type="term" value="F:acyltransferase activity, transferring groups other than amino-acyl groups"/>
    <property type="evidence" value="ECO:0007669"/>
    <property type="project" value="InterPro"/>
</dbReference>
<dbReference type="PROSITE" id="PS51186">
    <property type="entry name" value="GNAT"/>
    <property type="match status" value="1"/>
</dbReference>
<dbReference type="Pfam" id="PF13302">
    <property type="entry name" value="Acetyltransf_3"/>
    <property type="match status" value="1"/>
</dbReference>
<reference evidence="2 3" key="1">
    <citation type="submission" date="2017-09" db="EMBL/GenBank/DDBJ databases">
        <title>Biodiversity and function of Thalassospira species in the particle-attached aromatic-hydrocarbon-degrading consortia from the surface seawater of the South China Sea.</title>
        <authorList>
            <person name="Dong C."/>
            <person name="Liu R."/>
            <person name="Shao Z."/>
        </authorList>
    </citation>
    <scope>NUCLEOTIDE SEQUENCE [LARGE SCALE GENOMIC DNA]</scope>
    <source>
        <strain evidence="2 3">CSC1P2</strain>
    </source>
</reference>
<dbReference type="OrthoDB" id="9801656at2"/>
<dbReference type="EMBL" id="NWTK01000014">
    <property type="protein sequence ID" value="PKR51673.1"/>
    <property type="molecule type" value="Genomic_DNA"/>
</dbReference>
<dbReference type="PANTHER" id="PTHR43792">
    <property type="entry name" value="GNAT FAMILY, PUTATIVE (AFU_ORTHOLOGUE AFUA_3G00765)-RELATED-RELATED"/>
    <property type="match status" value="1"/>
</dbReference>
<dbReference type="AlphaFoldDB" id="A0A2N3KMG0"/>
<protein>
    <submittedName>
        <fullName evidence="2">GNAT family N-acetyltransferase</fullName>
    </submittedName>
</protein>
<dbReference type="InterPro" id="IPR051531">
    <property type="entry name" value="N-acetyltransferase"/>
</dbReference>
<evidence type="ECO:0000259" key="1">
    <source>
        <dbReference type="PROSITE" id="PS51186"/>
    </source>
</evidence>
<feature type="domain" description="N-acetyltransferase" evidence="1">
    <location>
        <begin position="16"/>
        <end position="185"/>
    </location>
</feature>
<name>A0A2N3KMG0_9PROT</name>
<organism evidence="2 3">
    <name type="scientific">Thalassospira marina</name>
    <dbReference type="NCBI Taxonomy" id="2048283"/>
    <lineage>
        <taxon>Bacteria</taxon>
        <taxon>Pseudomonadati</taxon>
        <taxon>Pseudomonadota</taxon>
        <taxon>Alphaproteobacteria</taxon>
        <taxon>Rhodospirillales</taxon>
        <taxon>Thalassospiraceae</taxon>
        <taxon>Thalassospira</taxon>
    </lineage>
</organism>
<evidence type="ECO:0000313" key="2">
    <source>
        <dbReference type="EMBL" id="PKR51673.1"/>
    </source>
</evidence>
<dbReference type="InterPro" id="IPR000182">
    <property type="entry name" value="GNAT_dom"/>
</dbReference>
<dbReference type="SUPFAM" id="SSF55729">
    <property type="entry name" value="Acyl-CoA N-acyltransferases (Nat)"/>
    <property type="match status" value="1"/>
</dbReference>
<proteinExistence type="predicted"/>
<dbReference type="Proteomes" id="UP000233597">
    <property type="component" value="Unassembled WGS sequence"/>
</dbReference>
<comment type="caution">
    <text evidence="2">The sequence shown here is derived from an EMBL/GenBank/DDBJ whole genome shotgun (WGS) entry which is preliminary data.</text>
</comment>
<dbReference type="InterPro" id="IPR016181">
    <property type="entry name" value="Acyl_CoA_acyltransferase"/>
</dbReference>
<dbReference type="PANTHER" id="PTHR43792:SF1">
    <property type="entry name" value="N-ACETYLTRANSFERASE DOMAIN-CONTAINING PROTEIN"/>
    <property type="match status" value="1"/>
</dbReference>
<accession>A0A2N3KMG0</accession>
<dbReference type="Gene3D" id="3.40.630.30">
    <property type="match status" value="1"/>
</dbReference>
<evidence type="ECO:0000313" key="3">
    <source>
        <dbReference type="Proteomes" id="UP000233597"/>
    </source>
</evidence>